<name>A0A8J3C787_9PSEU</name>
<evidence type="ECO:0000259" key="10">
    <source>
        <dbReference type="Pfam" id="PF00697"/>
    </source>
</evidence>
<evidence type="ECO:0000256" key="5">
    <source>
        <dbReference type="ARBA" id="ARBA00022605"/>
    </source>
</evidence>
<evidence type="ECO:0000256" key="9">
    <source>
        <dbReference type="HAMAP-Rule" id="MF_00135"/>
    </source>
</evidence>
<evidence type="ECO:0000256" key="7">
    <source>
        <dbReference type="ARBA" id="ARBA00023141"/>
    </source>
</evidence>
<comment type="catalytic activity">
    <reaction evidence="1 9">
        <text>N-(5-phospho-beta-D-ribosyl)anthranilate = 1-(2-carboxyphenylamino)-1-deoxy-D-ribulose 5-phosphate</text>
        <dbReference type="Rhea" id="RHEA:21540"/>
        <dbReference type="ChEBI" id="CHEBI:18277"/>
        <dbReference type="ChEBI" id="CHEBI:58613"/>
        <dbReference type="EC" id="5.3.1.24"/>
    </reaction>
</comment>
<dbReference type="Gene3D" id="3.20.20.70">
    <property type="entry name" value="Aldolase class I"/>
    <property type="match status" value="1"/>
</dbReference>
<dbReference type="EC" id="5.3.1.24" evidence="3 9"/>
<dbReference type="InterPro" id="IPR044643">
    <property type="entry name" value="TrpF_fam"/>
</dbReference>
<dbReference type="CDD" id="cd00405">
    <property type="entry name" value="PRAI"/>
    <property type="match status" value="1"/>
</dbReference>
<feature type="domain" description="N-(5'phosphoribosyl) anthranilate isomerase (PRAI)" evidence="10">
    <location>
        <begin position="3"/>
        <end position="194"/>
    </location>
</feature>
<comment type="similarity">
    <text evidence="9">Belongs to the TrpF family.</text>
</comment>
<evidence type="ECO:0000313" key="11">
    <source>
        <dbReference type="EMBL" id="GGM47110.1"/>
    </source>
</evidence>
<reference evidence="11" key="1">
    <citation type="journal article" date="2014" name="Int. J. Syst. Evol. Microbiol.">
        <title>Complete genome sequence of Corynebacterium casei LMG S-19264T (=DSM 44701T), isolated from a smear-ripened cheese.</title>
        <authorList>
            <consortium name="US DOE Joint Genome Institute (JGI-PGF)"/>
            <person name="Walter F."/>
            <person name="Albersmeier A."/>
            <person name="Kalinowski J."/>
            <person name="Ruckert C."/>
        </authorList>
    </citation>
    <scope>NUCLEOTIDE SEQUENCE</scope>
    <source>
        <strain evidence="11">CGMCC 4.5737</strain>
    </source>
</reference>
<gene>
    <name evidence="9 11" type="primary">trpF</name>
    <name evidence="11" type="ORF">GCM10012275_17720</name>
</gene>
<dbReference type="InterPro" id="IPR001240">
    <property type="entry name" value="PRAI_dom"/>
</dbReference>
<evidence type="ECO:0000256" key="8">
    <source>
        <dbReference type="ARBA" id="ARBA00023235"/>
    </source>
</evidence>
<dbReference type="GO" id="GO:0000162">
    <property type="term" value="P:L-tryptophan biosynthetic process"/>
    <property type="evidence" value="ECO:0007669"/>
    <property type="project" value="UniProtKB-UniRule"/>
</dbReference>
<evidence type="ECO:0000256" key="1">
    <source>
        <dbReference type="ARBA" id="ARBA00001164"/>
    </source>
</evidence>
<reference evidence="11" key="2">
    <citation type="submission" date="2020-09" db="EMBL/GenBank/DDBJ databases">
        <authorList>
            <person name="Sun Q."/>
            <person name="Zhou Y."/>
        </authorList>
    </citation>
    <scope>NUCLEOTIDE SEQUENCE</scope>
    <source>
        <strain evidence="11">CGMCC 4.5737</strain>
    </source>
</reference>
<dbReference type="InterPro" id="IPR011060">
    <property type="entry name" value="RibuloseP-bd_barrel"/>
</dbReference>
<dbReference type="GO" id="GO:0004640">
    <property type="term" value="F:phosphoribosylanthranilate isomerase activity"/>
    <property type="evidence" value="ECO:0007669"/>
    <property type="project" value="UniProtKB-UniRule"/>
</dbReference>
<dbReference type="Pfam" id="PF00697">
    <property type="entry name" value="PRAI"/>
    <property type="match status" value="1"/>
</dbReference>
<dbReference type="InterPro" id="IPR013785">
    <property type="entry name" value="Aldolase_TIM"/>
</dbReference>
<protein>
    <recommendedName>
        <fullName evidence="4 9">N-(5'-phosphoribosyl)anthranilate isomerase</fullName>
        <shortName evidence="9">PRAI</shortName>
        <ecNumber evidence="3 9">5.3.1.24</ecNumber>
    </recommendedName>
</protein>
<dbReference type="EMBL" id="BMMK01000006">
    <property type="protein sequence ID" value="GGM47110.1"/>
    <property type="molecule type" value="Genomic_DNA"/>
</dbReference>
<dbReference type="SUPFAM" id="SSF51366">
    <property type="entry name" value="Ribulose-phoshate binding barrel"/>
    <property type="match status" value="1"/>
</dbReference>
<accession>A0A8J3C787</accession>
<keyword evidence="6 9" id="KW-0822">Tryptophan biosynthesis</keyword>
<evidence type="ECO:0000256" key="6">
    <source>
        <dbReference type="ARBA" id="ARBA00022822"/>
    </source>
</evidence>
<organism evidence="11 12">
    <name type="scientific">Longimycelium tulufanense</name>
    <dbReference type="NCBI Taxonomy" id="907463"/>
    <lineage>
        <taxon>Bacteria</taxon>
        <taxon>Bacillati</taxon>
        <taxon>Actinomycetota</taxon>
        <taxon>Actinomycetes</taxon>
        <taxon>Pseudonocardiales</taxon>
        <taxon>Pseudonocardiaceae</taxon>
        <taxon>Longimycelium</taxon>
    </lineage>
</organism>
<keyword evidence="7 9" id="KW-0057">Aromatic amino acid biosynthesis</keyword>
<dbReference type="AlphaFoldDB" id="A0A8J3C787"/>
<keyword evidence="12" id="KW-1185">Reference proteome</keyword>
<dbReference type="RefSeq" id="WP_189055787.1">
    <property type="nucleotide sequence ID" value="NZ_BMMK01000006.1"/>
</dbReference>
<dbReference type="PANTHER" id="PTHR42894:SF1">
    <property type="entry name" value="N-(5'-PHOSPHORIBOSYL)ANTHRANILATE ISOMERASE"/>
    <property type="match status" value="1"/>
</dbReference>
<dbReference type="PANTHER" id="PTHR42894">
    <property type="entry name" value="N-(5'-PHOSPHORIBOSYL)ANTHRANILATE ISOMERASE"/>
    <property type="match status" value="1"/>
</dbReference>
<sequence>MFVKICGVRTATDVAAVVESGADAVGFVLTESPRQVTAEQARELAAELPPDVLSVGVCRGVPVDWVRTTVMAAGLHAIQLHGDYSPADFAACADLPVRLIRGVAGHSTADHYCGSHGEEILLLDAPAPGSGKPWDWTNLAAEPPLGQWMLAGGLHPGNVAEAISMIRPWGVDVSSGVETSRGVKDPALIVDFVRAAREASR</sequence>
<keyword evidence="8 9" id="KW-0413">Isomerase</keyword>
<evidence type="ECO:0000256" key="2">
    <source>
        <dbReference type="ARBA" id="ARBA00004664"/>
    </source>
</evidence>
<dbReference type="Proteomes" id="UP000637578">
    <property type="component" value="Unassembled WGS sequence"/>
</dbReference>
<keyword evidence="5 9" id="KW-0028">Amino-acid biosynthesis</keyword>
<evidence type="ECO:0000256" key="4">
    <source>
        <dbReference type="ARBA" id="ARBA00022272"/>
    </source>
</evidence>
<dbReference type="HAMAP" id="MF_00135">
    <property type="entry name" value="PRAI"/>
    <property type="match status" value="1"/>
</dbReference>
<comment type="caution">
    <text evidence="11">The sequence shown here is derived from an EMBL/GenBank/DDBJ whole genome shotgun (WGS) entry which is preliminary data.</text>
</comment>
<evidence type="ECO:0000256" key="3">
    <source>
        <dbReference type="ARBA" id="ARBA00012572"/>
    </source>
</evidence>
<comment type="pathway">
    <text evidence="2 9">Amino-acid biosynthesis; L-tryptophan biosynthesis; L-tryptophan from chorismate: step 3/5.</text>
</comment>
<dbReference type="UniPathway" id="UPA00035">
    <property type="reaction ID" value="UER00042"/>
</dbReference>
<evidence type="ECO:0000313" key="12">
    <source>
        <dbReference type="Proteomes" id="UP000637578"/>
    </source>
</evidence>
<proteinExistence type="inferred from homology"/>